<comment type="caution">
    <text evidence="2">The sequence shown here is derived from an EMBL/GenBank/DDBJ whole genome shotgun (WGS) entry which is preliminary data.</text>
</comment>
<dbReference type="AlphaFoldDB" id="A0A9D3ZJ96"/>
<accession>A0A9D3ZJ96</accession>
<evidence type="ECO:0000313" key="3">
    <source>
        <dbReference type="Proteomes" id="UP000828251"/>
    </source>
</evidence>
<dbReference type="Proteomes" id="UP000828251">
    <property type="component" value="Unassembled WGS sequence"/>
</dbReference>
<evidence type="ECO:0000313" key="2">
    <source>
        <dbReference type="EMBL" id="KAH1039568.1"/>
    </source>
</evidence>
<keyword evidence="3" id="KW-1185">Reference proteome</keyword>
<feature type="compositionally biased region" description="Acidic residues" evidence="1">
    <location>
        <begin position="46"/>
        <end position="68"/>
    </location>
</feature>
<gene>
    <name evidence="2" type="ORF">J1N35_041311</name>
</gene>
<reference evidence="2 3" key="1">
    <citation type="journal article" date="2021" name="Plant Biotechnol. J.">
        <title>Multi-omics assisted identification of the key and species-specific regulatory components of drought-tolerant mechanisms in Gossypium stocksii.</title>
        <authorList>
            <person name="Yu D."/>
            <person name="Ke L."/>
            <person name="Zhang D."/>
            <person name="Wu Y."/>
            <person name="Sun Y."/>
            <person name="Mei J."/>
            <person name="Sun J."/>
            <person name="Sun Y."/>
        </authorList>
    </citation>
    <scope>NUCLEOTIDE SEQUENCE [LARGE SCALE GENOMIC DNA]</scope>
    <source>
        <strain evidence="3">cv. E1</strain>
        <tissue evidence="2">Leaf</tissue>
    </source>
</reference>
<sequence length="87" mass="10257">MLVSQHGTHVLQYRQQTPRMEKFSLVSQHGEETSEEDKDEKHEEENKDDVEEEEEDAEQDFPKDDDYEVAYQPQRSLHKGPIIQSPT</sequence>
<feature type="region of interest" description="Disordered" evidence="1">
    <location>
        <begin position="1"/>
        <end position="87"/>
    </location>
</feature>
<dbReference type="EMBL" id="JAIQCV010000012">
    <property type="protein sequence ID" value="KAH1039568.1"/>
    <property type="molecule type" value="Genomic_DNA"/>
</dbReference>
<name>A0A9D3ZJ96_9ROSI</name>
<organism evidence="2 3">
    <name type="scientific">Gossypium stocksii</name>
    <dbReference type="NCBI Taxonomy" id="47602"/>
    <lineage>
        <taxon>Eukaryota</taxon>
        <taxon>Viridiplantae</taxon>
        <taxon>Streptophyta</taxon>
        <taxon>Embryophyta</taxon>
        <taxon>Tracheophyta</taxon>
        <taxon>Spermatophyta</taxon>
        <taxon>Magnoliopsida</taxon>
        <taxon>eudicotyledons</taxon>
        <taxon>Gunneridae</taxon>
        <taxon>Pentapetalae</taxon>
        <taxon>rosids</taxon>
        <taxon>malvids</taxon>
        <taxon>Malvales</taxon>
        <taxon>Malvaceae</taxon>
        <taxon>Malvoideae</taxon>
        <taxon>Gossypium</taxon>
    </lineage>
</organism>
<proteinExistence type="predicted"/>
<protein>
    <submittedName>
        <fullName evidence="2">Uncharacterized protein</fullName>
    </submittedName>
</protein>
<evidence type="ECO:0000256" key="1">
    <source>
        <dbReference type="SAM" id="MobiDB-lite"/>
    </source>
</evidence>